<evidence type="ECO:0000313" key="1">
    <source>
        <dbReference type="EMBL" id="GEL21536.1"/>
    </source>
</evidence>
<dbReference type="PANTHER" id="PTHR43844">
    <property type="entry name" value="METHIONINE SYNTHASE"/>
    <property type="match status" value="1"/>
</dbReference>
<dbReference type="RefSeq" id="WP_147102279.1">
    <property type="nucleotide sequence ID" value="NZ_BJVJ01000003.1"/>
</dbReference>
<keyword evidence="2" id="KW-1185">Reference proteome</keyword>
<name>A0A511D9R9_9PSEU</name>
<comment type="caution">
    <text evidence="1">The sequence shown here is derived from an EMBL/GenBank/DDBJ whole genome shotgun (WGS) entry which is preliminary data.</text>
</comment>
<reference evidence="1 2" key="1">
    <citation type="submission" date="2019-07" db="EMBL/GenBank/DDBJ databases">
        <title>Whole genome shotgun sequence of Pseudonocardia sulfidoxydans NBRC 16205.</title>
        <authorList>
            <person name="Hosoyama A."/>
            <person name="Uohara A."/>
            <person name="Ohji S."/>
            <person name="Ichikawa N."/>
        </authorList>
    </citation>
    <scope>NUCLEOTIDE SEQUENCE [LARGE SCALE GENOMIC DNA]</scope>
    <source>
        <strain evidence="1 2">NBRC 16205</strain>
    </source>
</reference>
<dbReference type="SUPFAM" id="SSF51726">
    <property type="entry name" value="UROD/MetE-like"/>
    <property type="match status" value="1"/>
</dbReference>
<dbReference type="InterPro" id="IPR002629">
    <property type="entry name" value="Met_Synth_C/arc"/>
</dbReference>
<sequence>MQRSDDRILTTHVGSLARPRDLLEVMREKEHGRPYDVDGYAKRVTAAVDEVVREQVSAGIDVVTDGEMSKVSFLTYVKDRLTGFDTGTGEKLMPPSWQVEIDAFPGYYADYLGKYKDQVSPMTTMVCTGPITYDGHAQLRTDVENLRAAIAAAPGSVTEAFLPSTSPSGFGRNEFYGSHGEYLAAVAEALREEYLAIVDAGFLLQIDDPWLIEYLSENPATTPEQRVRDAEQHIEILNHALRGIPTEKIRLHTCYGLNHGPRIHDLAFRDIAPLMLKVNAGAYSFEVANPRHQHEWKIWRDVKLPDGKVLIPGLLGHASNYVEHPELIADTIELYAGIVGKENVIAGADCGFSSRASFHPEVHPTVVWEKFRALSEGARLATQRLY</sequence>
<dbReference type="Gene3D" id="3.20.20.210">
    <property type="match status" value="1"/>
</dbReference>
<dbReference type="InterPro" id="IPR038071">
    <property type="entry name" value="UROD/MetE-like_sf"/>
</dbReference>
<dbReference type="EMBL" id="BJVJ01000003">
    <property type="protein sequence ID" value="GEL21536.1"/>
    <property type="molecule type" value="Genomic_DNA"/>
</dbReference>
<dbReference type="PANTHER" id="PTHR43844:SF2">
    <property type="entry name" value="SYNTHASE, VITAMIN-B12 INDEPENDENT, PUTATIVE (AFU_ORTHOLOGUE AFUA_3G12060)-RELATED"/>
    <property type="match status" value="1"/>
</dbReference>
<accession>A0A511D9R9</accession>
<organism evidence="1 2">
    <name type="scientific">Pseudonocardia sulfidoxydans NBRC 16205</name>
    <dbReference type="NCBI Taxonomy" id="1223511"/>
    <lineage>
        <taxon>Bacteria</taxon>
        <taxon>Bacillati</taxon>
        <taxon>Actinomycetota</taxon>
        <taxon>Actinomycetes</taxon>
        <taxon>Pseudonocardiales</taxon>
        <taxon>Pseudonocardiaceae</taxon>
        <taxon>Pseudonocardia</taxon>
    </lineage>
</organism>
<evidence type="ECO:0000313" key="2">
    <source>
        <dbReference type="Proteomes" id="UP000321685"/>
    </source>
</evidence>
<dbReference type="CDD" id="cd03311">
    <property type="entry name" value="CIMS_C_terminal_like"/>
    <property type="match status" value="1"/>
</dbReference>
<dbReference type="OrthoDB" id="244285at2"/>
<dbReference type="AlphaFoldDB" id="A0A511D9R9"/>
<proteinExistence type="predicted"/>
<dbReference type="Proteomes" id="UP000321685">
    <property type="component" value="Unassembled WGS sequence"/>
</dbReference>
<dbReference type="GO" id="GO:0008270">
    <property type="term" value="F:zinc ion binding"/>
    <property type="evidence" value="ECO:0007669"/>
    <property type="project" value="InterPro"/>
</dbReference>
<protein>
    <submittedName>
        <fullName evidence="1">Methionine synthase</fullName>
    </submittedName>
</protein>
<gene>
    <name evidence="1" type="ORF">PSU4_04900</name>
</gene>
<dbReference type="GO" id="GO:0003871">
    <property type="term" value="F:5-methyltetrahydropteroyltriglutamate-homocysteine S-methyltransferase activity"/>
    <property type="evidence" value="ECO:0007669"/>
    <property type="project" value="InterPro"/>
</dbReference>
<dbReference type="GO" id="GO:0009086">
    <property type="term" value="P:methionine biosynthetic process"/>
    <property type="evidence" value="ECO:0007669"/>
    <property type="project" value="InterPro"/>
</dbReference>